<reference evidence="2 3" key="1">
    <citation type="submission" date="2024-09" db="EMBL/GenBank/DDBJ databases">
        <title>Rethinking Asexuality: The Enigmatic Case of Functional Sexual Genes in Lepraria (Stereocaulaceae).</title>
        <authorList>
            <person name="Doellman M."/>
            <person name="Sun Y."/>
            <person name="Barcenas-Pena A."/>
            <person name="Lumbsch H.T."/>
            <person name="Grewe F."/>
        </authorList>
    </citation>
    <scope>NUCLEOTIDE SEQUENCE [LARGE SCALE GENOMIC DNA]</scope>
    <source>
        <strain evidence="2 3">Grewe 0041</strain>
    </source>
</reference>
<evidence type="ECO:0000313" key="3">
    <source>
        <dbReference type="Proteomes" id="UP001590951"/>
    </source>
</evidence>
<organism evidence="2 3">
    <name type="scientific">Lepraria finkii</name>
    <dbReference type="NCBI Taxonomy" id="1340010"/>
    <lineage>
        <taxon>Eukaryota</taxon>
        <taxon>Fungi</taxon>
        <taxon>Dikarya</taxon>
        <taxon>Ascomycota</taxon>
        <taxon>Pezizomycotina</taxon>
        <taxon>Lecanoromycetes</taxon>
        <taxon>OSLEUM clade</taxon>
        <taxon>Lecanoromycetidae</taxon>
        <taxon>Lecanorales</taxon>
        <taxon>Lecanorineae</taxon>
        <taxon>Stereocaulaceae</taxon>
        <taxon>Lepraria</taxon>
    </lineage>
</organism>
<gene>
    <name evidence="2" type="ORF">ABVK25_004194</name>
</gene>
<comment type="caution">
    <text evidence="2">The sequence shown here is derived from an EMBL/GenBank/DDBJ whole genome shotgun (WGS) entry which is preliminary data.</text>
</comment>
<evidence type="ECO:0000256" key="1">
    <source>
        <dbReference type="SAM" id="MobiDB-lite"/>
    </source>
</evidence>
<feature type="region of interest" description="Disordered" evidence="1">
    <location>
        <begin position="1"/>
        <end position="55"/>
    </location>
</feature>
<evidence type="ECO:0000313" key="2">
    <source>
        <dbReference type="EMBL" id="KAL2055386.1"/>
    </source>
</evidence>
<dbReference type="Proteomes" id="UP001590951">
    <property type="component" value="Unassembled WGS sequence"/>
</dbReference>
<protein>
    <submittedName>
        <fullName evidence="2">Uncharacterized protein</fullName>
    </submittedName>
</protein>
<sequence>MDDKLQDFEEKRKARERQYEADREAARLEKEQSDQKAAKQKEEIDKARNEIEGADKDKYLAQLTAIMVTLQKREEGEEARM</sequence>
<proteinExistence type="predicted"/>
<dbReference type="EMBL" id="JBHFEH010000011">
    <property type="protein sequence ID" value="KAL2055386.1"/>
    <property type="molecule type" value="Genomic_DNA"/>
</dbReference>
<accession>A0ABR4BEC6</accession>
<keyword evidence="3" id="KW-1185">Reference proteome</keyword>
<name>A0ABR4BEC6_9LECA</name>